<evidence type="ECO:0000313" key="4">
    <source>
        <dbReference type="EMBL" id="MBB4666514.1"/>
    </source>
</evidence>
<gene>
    <name evidence="4" type="ORF">BKA24_001223</name>
</gene>
<feature type="domain" description="LytR/CpsA/Psr regulator C-terminal" evidence="3">
    <location>
        <begin position="109"/>
        <end position="208"/>
    </location>
</feature>
<dbReference type="InterPro" id="IPR027381">
    <property type="entry name" value="LytR/CpsA/Psr_C"/>
</dbReference>
<dbReference type="Proteomes" id="UP000573729">
    <property type="component" value="Unassembled WGS sequence"/>
</dbReference>
<comment type="caution">
    <text evidence="4">The sequence shown here is derived from an EMBL/GenBank/DDBJ whole genome shotgun (WGS) entry which is preliminary data.</text>
</comment>
<name>A0A7W7BRT5_9MICO</name>
<accession>A0A7W7BRT5</accession>
<feature type="region of interest" description="Disordered" evidence="1">
    <location>
        <begin position="1"/>
        <end position="50"/>
    </location>
</feature>
<evidence type="ECO:0000256" key="2">
    <source>
        <dbReference type="SAM" id="Phobius"/>
    </source>
</evidence>
<reference evidence="4 5" key="1">
    <citation type="submission" date="2020-08" db="EMBL/GenBank/DDBJ databases">
        <title>Sequencing the genomes of 1000 actinobacteria strains.</title>
        <authorList>
            <person name="Klenk H.-P."/>
        </authorList>
    </citation>
    <scope>NUCLEOTIDE SEQUENCE [LARGE SCALE GENOMIC DNA]</scope>
    <source>
        <strain evidence="4 5">DSM 24947</strain>
    </source>
</reference>
<keyword evidence="5" id="KW-1185">Reference proteome</keyword>
<protein>
    <recommendedName>
        <fullName evidence="3">LytR/CpsA/Psr regulator C-terminal domain-containing protein</fullName>
    </recommendedName>
</protein>
<proteinExistence type="predicted"/>
<dbReference type="Pfam" id="PF13399">
    <property type="entry name" value="LytR_C"/>
    <property type="match status" value="1"/>
</dbReference>
<evidence type="ECO:0000259" key="3">
    <source>
        <dbReference type="Pfam" id="PF13399"/>
    </source>
</evidence>
<dbReference type="Gene3D" id="3.30.70.2390">
    <property type="match status" value="1"/>
</dbReference>
<dbReference type="RefSeq" id="WP_343065965.1">
    <property type="nucleotide sequence ID" value="NZ_JACHMD010000001.1"/>
</dbReference>
<keyword evidence="2" id="KW-1133">Transmembrane helix</keyword>
<organism evidence="4 5">
    <name type="scientific">Microbacterium marinum</name>
    <dbReference type="NCBI Taxonomy" id="421115"/>
    <lineage>
        <taxon>Bacteria</taxon>
        <taxon>Bacillati</taxon>
        <taxon>Actinomycetota</taxon>
        <taxon>Actinomycetes</taxon>
        <taxon>Micrococcales</taxon>
        <taxon>Microbacteriaceae</taxon>
        <taxon>Microbacterium</taxon>
    </lineage>
</organism>
<dbReference type="AlphaFoldDB" id="A0A7W7BRT5"/>
<sequence>MPSPSSEIDSSAPRDAADTPAALAPSRGSFPADRFDDLPDEPGRRGAHRAENPRLRLGGVLLWSAVATIAIILVGIFGTMLATGRLSFAPAAEQTQAAGPVAPEVDTSYPVMVLNATDQAGLGAQIRETIVAAGWAEEDVQDNNASSTDFSTTTVYYQGAADEAAARGLADVIGGAEVSLDDTYQVVSDPSTPGVDGESGAQLVVVVGLDMRTE</sequence>
<feature type="compositionally biased region" description="Basic and acidic residues" evidence="1">
    <location>
        <begin position="33"/>
        <end position="50"/>
    </location>
</feature>
<evidence type="ECO:0000256" key="1">
    <source>
        <dbReference type="SAM" id="MobiDB-lite"/>
    </source>
</evidence>
<dbReference type="EMBL" id="JACHMD010000001">
    <property type="protein sequence ID" value="MBB4666514.1"/>
    <property type="molecule type" value="Genomic_DNA"/>
</dbReference>
<feature type="transmembrane region" description="Helical" evidence="2">
    <location>
        <begin position="60"/>
        <end position="82"/>
    </location>
</feature>
<evidence type="ECO:0000313" key="5">
    <source>
        <dbReference type="Proteomes" id="UP000573729"/>
    </source>
</evidence>
<keyword evidence="2" id="KW-0812">Transmembrane</keyword>
<keyword evidence="2" id="KW-0472">Membrane</keyword>